<dbReference type="GO" id="GO:0016791">
    <property type="term" value="F:phosphatase activity"/>
    <property type="evidence" value="ECO:0007669"/>
    <property type="project" value="TreeGrafter"/>
</dbReference>
<feature type="domain" description="STAS" evidence="1">
    <location>
        <begin position="1"/>
        <end position="87"/>
    </location>
</feature>
<organism evidence="2">
    <name type="scientific">uncultured Poseidoniia archaeon</name>
    <dbReference type="NCBI Taxonomy" id="1697135"/>
    <lineage>
        <taxon>Archaea</taxon>
        <taxon>Methanobacteriati</taxon>
        <taxon>Thermoplasmatota</taxon>
        <taxon>Candidatus Poseidoniia</taxon>
        <taxon>environmental samples</taxon>
    </lineage>
</organism>
<proteinExistence type="predicted"/>
<dbReference type="Gene3D" id="3.40.50.1000">
    <property type="entry name" value="HAD superfamily/HAD-like"/>
    <property type="match status" value="2"/>
</dbReference>
<dbReference type="PROSITE" id="PS50801">
    <property type="entry name" value="STAS"/>
    <property type="match status" value="1"/>
</dbReference>
<dbReference type="PROSITE" id="PS01228">
    <property type="entry name" value="COF_1"/>
    <property type="match status" value="1"/>
</dbReference>
<dbReference type="Pfam" id="PF13242">
    <property type="entry name" value="Hydrolase_like"/>
    <property type="match status" value="1"/>
</dbReference>
<protein>
    <submittedName>
        <fullName evidence="2">HAD family hydrolase (NagD)</fullName>
    </submittedName>
</protein>
<dbReference type="SUPFAM" id="SSF56784">
    <property type="entry name" value="HAD-like"/>
    <property type="match status" value="1"/>
</dbReference>
<dbReference type="InterPro" id="IPR006357">
    <property type="entry name" value="HAD-SF_hydro_IIA"/>
</dbReference>
<evidence type="ECO:0000313" key="2">
    <source>
        <dbReference type="EMBL" id="ANV78758.1"/>
    </source>
</evidence>
<dbReference type="GO" id="GO:0005737">
    <property type="term" value="C:cytoplasm"/>
    <property type="evidence" value="ECO:0007669"/>
    <property type="project" value="TreeGrafter"/>
</dbReference>
<dbReference type="NCBIfam" id="TIGR01460">
    <property type="entry name" value="HAD-SF-IIA"/>
    <property type="match status" value="1"/>
</dbReference>
<dbReference type="InterPro" id="IPR036412">
    <property type="entry name" value="HAD-like_sf"/>
</dbReference>
<name>A0A1B1T900_9ARCH</name>
<reference evidence="2" key="2">
    <citation type="journal article" date="2015" name="ISME J.">
        <title>A new class of marine Euryarchaeota group II from the Mediterranean deep chlorophyll maximum.</title>
        <authorList>
            <person name="Martin-Cuadrado A.B."/>
            <person name="Garcia-Heredia I."/>
            <person name="Molto A.G."/>
            <person name="Lopez-Ubeda R."/>
            <person name="Kimes N."/>
            <person name="Lopez-Garcia P."/>
            <person name="Moreira D."/>
            <person name="Rodriguez-Valera F."/>
        </authorList>
    </citation>
    <scope>NUCLEOTIDE SEQUENCE</scope>
</reference>
<keyword evidence="2" id="KW-0378">Hydrolase</keyword>
<dbReference type="PANTHER" id="PTHR19288">
    <property type="entry name" value="4-NITROPHENYLPHOSPHATASE-RELATED"/>
    <property type="match status" value="1"/>
</dbReference>
<dbReference type="Pfam" id="PF13344">
    <property type="entry name" value="Hydrolase_6"/>
    <property type="match status" value="1"/>
</dbReference>
<dbReference type="AlphaFoldDB" id="A0A1B1T900"/>
<dbReference type="InterPro" id="IPR023214">
    <property type="entry name" value="HAD_sf"/>
</dbReference>
<accession>A0A1B1T900</accession>
<reference evidence="2" key="1">
    <citation type="submission" date="2014-11" db="EMBL/GenBank/DDBJ databases">
        <authorList>
            <person name="Zhu J."/>
            <person name="Qi W."/>
            <person name="Song R."/>
        </authorList>
    </citation>
    <scope>NUCLEOTIDE SEQUENCE</scope>
</reference>
<sequence length="260" mass="28311">MQNLTRNLDGIEAVFLDLDGTIYMGDNLIEGAVNFLNRIEEKGIRRFFLSNNSSKSVKQYLSKLEYLGVPAKEEDILLSTHDLLAWLSSNNISETYLVGTVGMKEMLESAGVNTSSNNPQYVVLGYDTEITYQKLTQASINLHKGVPLVVSHPDMVCPSPNGGLPDTGAYLALFEATTGVKPEHICGKPNPGMILHKIHELGIDPKSCAMVGDRLYTDMEMAERSGVHGILVLSGEATLEDARAANQKPSLIVESVAELC</sequence>
<dbReference type="InterPro" id="IPR002645">
    <property type="entry name" value="STAS_dom"/>
</dbReference>
<dbReference type="PANTHER" id="PTHR19288:SF46">
    <property type="entry name" value="HALOACID DEHALOGENASE-LIKE HYDROLASE DOMAIN-CONTAINING PROTEIN 2"/>
    <property type="match status" value="1"/>
</dbReference>
<evidence type="ECO:0000259" key="1">
    <source>
        <dbReference type="PROSITE" id="PS50801"/>
    </source>
</evidence>
<dbReference type="PIRSF" id="PIRSF000915">
    <property type="entry name" value="PGP-type_phosphatase"/>
    <property type="match status" value="1"/>
</dbReference>
<dbReference type="EMBL" id="KP211799">
    <property type="protein sequence ID" value="ANV78758.1"/>
    <property type="molecule type" value="Genomic_DNA"/>
</dbReference>